<dbReference type="Pfam" id="PF00271">
    <property type="entry name" value="Helicase_C"/>
    <property type="match status" value="1"/>
</dbReference>
<dbReference type="InterPro" id="IPR044742">
    <property type="entry name" value="DEAD/DEAH_RhlB"/>
</dbReference>
<dbReference type="GO" id="GO:0003724">
    <property type="term" value="F:RNA helicase activity"/>
    <property type="evidence" value="ECO:0007669"/>
    <property type="project" value="UniProtKB-EC"/>
</dbReference>
<evidence type="ECO:0000256" key="8">
    <source>
        <dbReference type="ARBA" id="ARBA00038437"/>
    </source>
</evidence>
<keyword evidence="3 11" id="KW-0547">Nucleotide-binding</keyword>
<dbReference type="CDD" id="cd18787">
    <property type="entry name" value="SF2_C_DEAD"/>
    <property type="match status" value="1"/>
</dbReference>
<dbReference type="GO" id="GO:0005524">
    <property type="term" value="F:ATP binding"/>
    <property type="evidence" value="ECO:0007669"/>
    <property type="project" value="UniProtKB-KW"/>
</dbReference>
<dbReference type="PROSITE" id="PS51194">
    <property type="entry name" value="HELICASE_CTER"/>
    <property type="match status" value="1"/>
</dbReference>
<feature type="domain" description="Helicase C-terminal" evidence="14">
    <location>
        <begin position="231"/>
        <end position="378"/>
    </location>
</feature>
<evidence type="ECO:0000256" key="3">
    <source>
        <dbReference type="ARBA" id="ARBA00022741"/>
    </source>
</evidence>
<dbReference type="Gene3D" id="3.40.50.300">
    <property type="entry name" value="P-loop containing nucleotide triphosphate hydrolases"/>
    <property type="match status" value="2"/>
</dbReference>
<keyword evidence="6 11" id="KW-0067">ATP-binding</keyword>
<dbReference type="GO" id="GO:0005829">
    <property type="term" value="C:cytosol"/>
    <property type="evidence" value="ECO:0007669"/>
    <property type="project" value="TreeGrafter"/>
</dbReference>
<name>B8HK35_CYAP4</name>
<dbReference type="InterPro" id="IPR000629">
    <property type="entry name" value="RNA-helicase_DEAD-box_CS"/>
</dbReference>
<keyword evidence="5 11" id="KW-0347">Helicase</keyword>
<feature type="region of interest" description="Disordered" evidence="12">
    <location>
        <begin position="434"/>
        <end position="457"/>
    </location>
</feature>
<dbReference type="HOGENOM" id="CLU_003041_21_1_3"/>
<dbReference type="GO" id="GO:0033592">
    <property type="term" value="F:RNA strand annealing activity"/>
    <property type="evidence" value="ECO:0007669"/>
    <property type="project" value="TreeGrafter"/>
</dbReference>
<dbReference type="KEGG" id="cyn:Cyan7425_4475"/>
<dbReference type="PROSITE" id="PS51195">
    <property type="entry name" value="Q_MOTIF"/>
    <property type="match status" value="1"/>
</dbReference>
<dbReference type="InterPro" id="IPR057325">
    <property type="entry name" value="DeaD_dimer"/>
</dbReference>
<evidence type="ECO:0000259" key="15">
    <source>
        <dbReference type="PROSITE" id="PS51195"/>
    </source>
</evidence>
<dbReference type="SMART" id="SM00490">
    <property type="entry name" value="HELICc"/>
    <property type="match status" value="1"/>
</dbReference>
<evidence type="ECO:0000256" key="1">
    <source>
        <dbReference type="ARBA" id="ARBA00012552"/>
    </source>
</evidence>
<dbReference type="OrthoDB" id="9805696at2"/>
<evidence type="ECO:0000259" key="13">
    <source>
        <dbReference type="PROSITE" id="PS51192"/>
    </source>
</evidence>
<evidence type="ECO:0000313" key="16">
    <source>
        <dbReference type="EMBL" id="ACL46785.1"/>
    </source>
</evidence>
<keyword evidence="4 11" id="KW-0378">Hydrolase</keyword>
<accession>B8HK35</accession>
<dbReference type="SUPFAM" id="SSF52540">
    <property type="entry name" value="P-loop containing nucleoside triphosphate hydrolases"/>
    <property type="match status" value="1"/>
</dbReference>
<dbReference type="EC" id="3.6.4.13" evidence="1"/>
<dbReference type="PANTHER" id="PTHR47963">
    <property type="entry name" value="DEAD-BOX ATP-DEPENDENT RNA HELICASE 47, MITOCHONDRIAL"/>
    <property type="match status" value="1"/>
</dbReference>
<dbReference type="InterPro" id="IPR050547">
    <property type="entry name" value="DEAD_box_RNA_helicases"/>
</dbReference>
<dbReference type="InterPro" id="IPR027417">
    <property type="entry name" value="P-loop_NTPase"/>
</dbReference>
<evidence type="ECO:0000256" key="10">
    <source>
        <dbReference type="PROSITE-ProRule" id="PRU00552"/>
    </source>
</evidence>
<evidence type="ECO:0000256" key="7">
    <source>
        <dbReference type="ARBA" id="ARBA00023016"/>
    </source>
</evidence>
<sequence length="457" mass="50959">MTLSFSQLGLSPARVQRLEALGFNEPTPIQIQAIPPLLAGRDVIGQAQTGTGKTAAFALPILERIDTQSPAVQALILTPTRELAVQVSQSIYNFKADPKIRVLAIYGGQAIERQIERLHKGAQVLVGTPGRVLDLLNRGVLNLNALAWLVLDEADEMLDMGFMPDVKQILSQAPAQRQMAFFSATMAPPVYRLATQFLRSPETITVEHPKAAPSRIEQVAYKVPRGWSKSTTLQLVLEMEDPESAIIFVRTRKVAAELTSQLQSHGYSVDEYHGDLSQSQRERLLQRFRQGQIRWVVATDIAARGLHVDDLTHVINYDLPDSVESYVHRIGRTGRAGKTGIAVSLFQPLERHKLGQIERHIRQKLTVQDAPNRTQIAARRLERMKDQVRSALMGERMASFLPIVSQLSEEYDVQAIAAAALQLAFDQNRPLPEVPEPALPVEPVLKQQRFNQKPVSR</sequence>
<feature type="short sequence motif" description="Q motif" evidence="10">
    <location>
        <begin position="3"/>
        <end position="31"/>
    </location>
</feature>
<proteinExistence type="inferred from homology"/>
<dbReference type="EMBL" id="CP001344">
    <property type="protein sequence ID" value="ACL46785.1"/>
    <property type="molecule type" value="Genomic_DNA"/>
</dbReference>
<evidence type="ECO:0000256" key="2">
    <source>
        <dbReference type="ARBA" id="ARBA00022490"/>
    </source>
</evidence>
<dbReference type="PROSITE" id="PS51192">
    <property type="entry name" value="HELICASE_ATP_BIND_1"/>
    <property type="match status" value="1"/>
</dbReference>
<dbReference type="PANTHER" id="PTHR47963:SF8">
    <property type="entry name" value="ATP-DEPENDENT RNA HELICASE DEAD"/>
    <property type="match status" value="1"/>
</dbReference>
<feature type="domain" description="DEAD-box RNA helicase Q" evidence="15">
    <location>
        <begin position="3"/>
        <end position="31"/>
    </location>
</feature>
<keyword evidence="7" id="KW-0346">Stress response</keyword>
<dbReference type="AlphaFoldDB" id="B8HK35"/>
<comment type="catalytic activity">
    <reaction evidence="9">
        <text>ATP + H2O = ADP + phosphate + H(+)</text>
        <dbReference type="Rhea" id="RHEA:13065"/>
        <dbReference type="ChEBI" id="CHEBI:15377"/>
        <dbReference type="ChEBI" id="CHEBI:15378"/>
        <dbReference type="ChEBI" id="CHEBI:30616"/>
        <dbReference type="ChEBI" id="CHEBI:43474"/>
        <dbReference type="ChEBI" id="CHEBI:456216"/>
        <dbReference type="EC" id="3.6.4.13"/>
    </reaction>
</comment>
<protein>
    <recommendedName>
        <fullName evidence="1">RNA helicase</fullName>
        <ecNumber evidence="1">3.6.4.13</ecNumber>
    </recommendedName>
</protein>
<dbReference type="Pfam" id="PF25399">
    <property type="entry name" value="DeaD_dimer"/>
    <property type="match status" value="1"/>
</dbReference>
<dbReference type="STRING" id="395961.Cyan7425_4475"/>
<comment type="similarity">
    <text evidence="8 11">Belongs to the DEAD box helicase family.</text>
</comment>
<dbReference type="CDD" id="cd00268">
    <property type="entry name" value="DEADc"/>
    <property type="match status" value="1"/>
</dbReference>
<evidence type="ECO:0000259" key="14">
    <source>
        <dbReference type="PROSITE" id="PS51194"/>
    </source>
</evidence>
<feature type="domain" description="Helicase ATP-binding" evidence="13">
    <location>
        <begin position="34"/>
        <end position="204"/>
    </location>
</feature>
<organism evidence="16">
    <name type="scientific">Cyanothece sp. (strain PCC 7425 / ATCC 29141)</name>
    <dbReference type="NCBI Taxonomy" id="395961"/>
    <lineage>
        <taxon>Bacteria</taxon>
        <taxon>Bacillati</taxon>
        <taxon>Cyanobacteriota</taxon>
        <taxon>Cyanophyceae</taxon>
        <taxon>Gomontiellales</taxon>
        <taxon>Cyanothecaceae</taxon>
        <taxon>Cyanothece</taxon>
    </lineage>
</organism>
<evidence type="ECO:0000256" key="5">
    <source>
        <dbReference type="ARBA" id="ARBA00022806"/>
    </source>
</evidence>
<evidence type="ECO:0000256" key="12">
    <source>
        <dbReference type="SAM" id="MobiDB-lite"/>
    </source>
</evidence>
<dbReference type="GO" id="GO:0009409">
    <property type="term" value="P:response to cold"/>
    <property type="evidence" value="ECO:0007669"/>
    <property type="project" value="TreeGrafter"/>
</dbReference>
<reference evidence="16" key="1">
    <citation type="submission" date="2009-01" db="EMBL/GenBank/DDBJ databases">
        <title>Complete sequence of chromosome Cyanothece sp. PCC 7425.</title>
        <authorList>
            <consortium name="US DOE Joint Genome Institute"/>
            <person name="Lucas S."/>
            <person name="Copeland A."/>
            <person name="Lapidus A."/>
            <person name="Glavina del Rio T."/>
            <person name="Dalin E."/>
            <person name="Tice H."/>
            <person name="Bruce D."/>
            <person name="Goodwin L."/>
            <person name="Pitluck S."/>
            <person name="Sims D."/>
            <person name="Meineke L."/>
            <person name="Brettin T."/>
            <person name="Detter J.C."/>
            <person name="Han C."/>
            <person name="Larimer F."/>
            <person name="Land M."/>
            <person name="Hauser L."/>
            <person name="Kyrpides N."/>
            <person name="Ovchinnikova G."/>
            <person name="Liberton M."/>
            <person name="Stoeckel J."/>
            <person name="Banerjee A."/>
            <person name="Singh A."/>
            <person name="Page L."/>
            <person name="Sato H."/>
            <person name="Zhao L."/>
            <person name="Sherman L."/>
            <person name="Pakrasi H."/>
            <person name="Richardson P."/>
        </authorList>
    </citation>
    <scope>NUCLEOTIDE SEQUENCE</scope>
    <source>
        <strain evidence="16">PCC 7425</strain>
    </source>
</reference>
<dbReference type="InterPro" id="IPR014001">
    <property type="entry name" value="Helicase_ATP-bd"/>
</dbReference>
<dbReference type="InterPro" id="IPR014014">
    <property type="entry name" value="RNA_helicase_DEAD_Q_motif"/>
</dbReference>
<feature type="compositionally biased region" description="Polar residues" evidence="12">
    <location>
        <begin position="448"/>
        <end position="457"/>
    </location>
</feature>
<keyword evidence="2" id="KW-0963">Cytoplasm</keyword>
<dbReference type="SMART" id="SM00487">
    <property type="entry name" value="DEXDc"/>
    <property type="match status" value="1"/>
</dbReference>
<dbReference type="FunFam" id="3.40.50.300:FF:000108">
    <property type="entry name" value="ATP-dependent RNA helicase RhlE"/>
    <property type="match status" value="1"/>
</dbReference>
<evidence type="ECO:0000256" key="11">
    <source>
        <dbReference type="RuleBase" id="RU000492"/>
    </source>
</evidence>
<dbReference type="eggNOG" id="COG0513">
    <property type="taxonomic scope" value="Bacteria"/>
</dbReference>
<dbReference type="PROSITE" id="PS00039">
    <property type="entry name" value="DEAD_ATP_HELICASE"/>
    <property type="match status" value="1"/>
</dbReference>
<dbReference type="GO" id="GO:0005840">
    <property type="term" value="C:ribosome"/>
    <property type="evidence" value="ECO:0007669"/>
    <property type="project" value="TreeGrafter"/>
</dbReference>
<dbReference type="InterPro" id="IPR001650">
    <property type="entry name" value="Helicase_C-like"/>
</dbReference>
<dbReference type="InterPro" id="IPR011545">
    <property type="entry name" value="DEAD/DEAH_box_helicase_dom"/>
</dbReference>
<gene>
    <name evidence="16" type="ordered locus">Cyan7425_4475</name>
</gene>
<dbReference type="GO" id="GO:0016787">
    <property type="term" value="F:hydrolase activity"/>
    <property type="evidence" value="ECO:0007669"/>
    <property type="project" value="UniProtKB-KW"/>
</dbReference>
<evidence type="ECO:0000256" key="6">
    <source>
        <dbReference type="ARBA" id="ARBA00022840"/>
    </source>
</evidence>
<evidence type="ECO:0000256" key="4">
    <source>
        <dbReference type="ARBA" id="ARBA00022801"/>
    </source>
</evidence>
<evidence type="ECO:0000256" key="9">
    <source>
        <dbReference type="ARBA" id="ARBA00047984"/>
    </source>
</evidence>
<dbReference type="Pfam" id="PF00270">
    <property type="entry name" value="DEAD"/>
    <property type="match status" value="1"/>
</dbReference>